<dbReference type="PANTHER" id="PTHR11777:SF9">
    <property type="entry name" value="ALANINE--TRNA LIGASE, CYTOPLASMIC"/>
    <property type="match status" value="1"/>
</dbReference>
<dbReference type="GO" id="GO:0000049">
    <property type="term" value="F:tRNA binding"/>
    <property type="evidence" value="ECO:0007669"/>
    <property type="project" value="UniProtKB-KW"/>
</dbReference>
<gene>
    <name evidence="13 15" type="primary">alaS</name>
    <name evidence="15" type="ORF">GT747_10035</name>
    <name evidence="16" type="ORF">SAMN05444424_0801</name>
</gene>
<evidence type="ECO:0000313" key="17">
    <source>
        <dbReference type="Proteomes" id="UP000184089"/>
    </source>
</evidence>
<dbReference type="GO" id="GO:0006419">
    <property type="term" value="P:alanyl-tRNA aminoacylation"/>
    <property type="evidence" value="ECO:0007669"/>
    <property type="project" value="UniProtKB-UniRule"/>
</dbReference>
<dbReference type="InterPro" id="IPR002318">
    <property type="entry name" value="Ala-tRNA-lgiase_IIc"/>
</dbReference>
<dbReference type="InterPro" id="IPR018164">
    <property type="entry name" value="Ala-tRNA-synth_IIc_N"/>
</dbReference>
<dbReference type="InterPro" id="IPR023033">
    <property type="entry name" value="Ala_tRNA_ligase_euk/bac"/>
</dbReference>
<evidence type="ECO:0000256" key="12">
    <source>
        <dbReference type="ARBA" id="ARBA00048300"/>
    </source>
</evidence>
<feature type="binding site" evidence="13">
    <location>
        <position position="573"/>
    </location>
    <ligand>
        <name>Zn(2+)</name>
        <dbReference type="ChEBI" id="CHEBI:29105"/>
    </ligand>
</feature>
<keyword evidence="6 13" id="KW-0862">Zinc</keyword>
<evidence type="ECO:0000259" key="14">
    <source>
        <dbReference type="PROSITE" id="PS50860"/>
    </source>
</evidence>
<dbReference type="InterPro" id="IPR050058">
    <property type="entry name" value="Ala-tRNA_ligase"/>
</dbReference>
<evidence type="ECO:0000256" key="1">
    <source>
        <dbReference type="ARBA" id="ARBA00008226"/>
    </source>
</evidence>
<evidence type="ECO:0000256" key="5">
    <source>
        <dbReference type="ARBA" id="ARBA00022741"/>
    </source>
</evidence>
<keyword evidence="10 13" id="KW-0030">Aminoacyl-tRNA synthetase</keyword>
<dbReference type="SUPFAM" id="SSF101353">
    <property type="entry name" value="Putative anticodon-binding domain of alanyl-tRNA synthetase (AlaRS)"/>
    <property type="match status" value="1"/>
</dbReference>
<reference evidence="16" key="2">
    <citation type="submission" date="2016-11" db="EMBL/GenBank/DDBJ databases">
        <authorList>
            <person name="Varghese N."/>
            <person name="Submissions S."/>
        </authorList>
    </citation>
    <scope>NUCLEOTIDE SEQUENCE</scope>
    <source>
        <strain evidence="16">DSM 4029</strain>
    </source>
</reference>
<evidence type="ECO:0000256" key="2">
    <source>
        <dbReference type="ARBA" id="ARBA00022555"/>
    </source>
</evidence>
<dbReference type="PRINTS" id="PR00980">
    <property type="entry name" value="TRNASYNTHALA"/>
</dbReference>
<dbReference type="InterPro" id="IPR018165">
    <property type="entry name" value="Ala-tRNA-synth_IIc_core"/>
</dbReference>
<dbReference type="EMBL" id="WWVX01000007">
    <property type="protein sequence ID" value="MZL70091.1"/>
    <property type="molecule type" value="Genomic_DNA"/>
</dbReference>
<feature type="binding site" evidence="13">
    <location>
        <position position="675"/>
    </location>
    <ligand>
        <name>Zn(2+)</name>
        <dbReference type="ChEBI" id="CHEBI:29105"/>
    </ligand>
</feature>
<evidence type="ECO:0000256" key="4">
    <source>
        <dbReference type="ARBA" id="ARBA00022723"/>
    </source>
</evidence>
<proteinExistence type="inferred from homology"/>
<comment type="caution">
    <text evidence="16">The sequence shown here is derived from an EMBL/GenBank/DDBJ whole genome shotgun (WGS) entry which is preliminary data.</text>
</comment>
<evidence type="ECO:0000313" key="15">
    <source>
        <dbReference type="EMBL" id="MZL70091.1"/>
    </source>
</evidence>
<dbReference type="Gene3D" id="3.30.54.20">
    <property type="match status" value="1"/>
</dbReference>
<reference evidence="17" key="1">
    <citation type="submission" date="2016-11" db="EMBL/GenBank/DDBJ databases">
        <authorList>
            <person name="Jaros S."/>
            <person name="Januszkiewicz K."/>
            <person name="Wedrychowicz H."/>
        </authorList>
    </citation>
    <scope>NUCLEOTIDE SEQUENCE [LARGE SCALE GENOMIC DNA]</scope>
    <source>
        <strain evidence="17">DSM 4029</strain>
    </source>
</reference>
<dbReference type="SUPFAM" id="SSF55681">
    <property type="entry name" value="Class II aaRS and biotin synthetases"/>
    <property type="match status" value="1"/>
</dbReference>
<dbReference type="SMART" id="SM00863">
    <property type="entry name" value="tRNA_SAD"/>
    <property type="match status" value="1"/>
</dbReference>
<comment type="similarity">
    <text evidence="1 13">Belongs to the class-II aminoacyl-tRNA synthetase family.</text>
</comment>
<evidence type="ECO:0000256" key="8">
    <source>
        <dbReference type="ARBA" id="ARBA00022884"/>
    </source>
</evidence>
<dbReference type="Proteomes" id="UP000474718">
    <property type="component" value="Unassembled WGS sequence"/>
</dbReference>
<comment type="cofactor">
    <cofactor evidence="13">
        <name>Zn(2+)</name>
        <dbReference type="ChEBI" id="CHEBI:29105"/>
    </cofactor>
    <text evidence="13">Binds 1 zinc ion per subunit.</text>
</comment>
<keyword evidence="4 13" id="KW-0479">Metal-binding</keyword>
<feature type="binding site" evidence="13">
    <location>
        <position position="569"/>
    </location>
    <ligand>
        <name>Zn(2+)</name>
        <dbReference type="ChEBI" id="CHEBI:29105"/>
    </ligand>
</feature>
<evidence type="ECO:0000256" key="10">
    <source>
        <dbReference type="ARBA" id="ARBA00023146"/>
    </source>
</evidence>
<dbReference type="AlphaFoldDB" id="A0AAQ1MC53"/>
<dbReference type="NCBIfam" id="TIGR00344">
    <property type="entry name" value="alaS"/>
    <property type="match status" value="1"/>
</dbReference>
<comment type="function">
    <text evidence="11 13">Catalyzes the attachment of alanine to tRNA(Ala) in a two-step reaction: alanine is first activated by ATP to form Ala-AMP and then transferred to the acceptor end of tRNA(Ala). Also edits incorrectly charged Ser-tRNA(Ala) and Gly-tRNA(Ala) via its editing domain.</text>
</comment>
<dbReference type="SUPFAM" id="SSF50447">
    <property type="entry name" value="Translation proteins"/>
    <property type="match status" value="1"/>
</dbReference>
<dbReference type="Gene3D" id="3.30.980.10">
    <property type="entry name" value="Threonyl-trna Synthetase, Chain A, domain 2"/>
    <property type="match status" value="1"/>
</dbReference>
<dbReference type="PROSITE" id="PS50860">
    <property type="entry name" value="AA_TRNA_LIGASE_II_ALA"/>
    <property type="match status" value="1"/>
</dbReference>
<keyword evidence="7 13" id="KW-0067">ATP-binding</keyword>
<dbReference type="InterPro" id="IPR012947">
    <property type="entry name" value="tRNA_SAD"/>
</dbReference>
<dbReference type="SUPFAM" id="SSF55186">
    <property type="entry name" value="ThrRS/AlaRS common domain"/>
    <property type="match status" value="1"/>
</dbReference>
<dbReference type="HAMAP" id="MF_00036_B">
    <property type="entry name" value="Ala_tRNA_synth_B"/>
    <property type="match status" value="1"/>
</dbReference>
<dbReference type="Gene3D" id="2.40.30.130">
    <property type="match status" value="1"/>
</dbReference>
<dbReference type="FunFam" id="3.30.930.10:FF:000004">
    <property type="entry name" value="Alanine--tRNA ligase"/>
    <property type="match status" value="1"/>
</dbReference>
<dbReference type="Gene3D" id="3.30.930.10">
    <property type="entry name" value="Bira Bifunctional Protein, Domain 2"/>
    <property type="match status" value="1"/>
</dbReference>
<evidence type="ECO:0000256" key="13">
    <source>
        <dbReference type="HAMAP-Rule" id="MF_00036"/>
    </source>
</evidence>
<dbReference type="GO" id="GO:0005829">
    <property type="term" value="C:cytosol"/>
    <property type="evidence" value="ECO:0007669"/>
    <property type="project" value="TreeGrafter"/>
</dbReference>
<dbReference type="GO" id="GO:0002161">
    <property type="term" value="F:aminoacyl-tRNA deacylase activity"/>
    <property type="evidence" value="ECO:0007669"/>
    <property type="project" value="TreeGrafter"/>
</dbReference>
<keyword evidence="18" id="KW-1185">Reference proteome</keyword>
<evidence type="ECO:0000313" key="16">
    <source>
        <dbReference type="EMBL" id="SHF82082.1"/>
    </source>
</evidence>
<organism evidence="16 17">
    <name type="scientific">Bittarella massiliensis</name>
    <name type="common">ex Durand et al. 2017</name>
    <dbReference type="NCBI Taxonomy" id="1720313"/>
    <lineage>
        <taxon>Bacteria</taxon>
        <taxon>Bacillati</taxon>
        <taxon>Bacillota</taxon>
        <taxon>Clostridia</taxon>
        <taxon>Eubacteriales</taxon>
        <taxon>Oscillospiraceae</taxon>
        <taxon>Bittarella (ex Durand et al. 2017)</taxon>
    </lineage>
</organism>
<evidence type="ECO:0000256" key="9">
    <source>
        <dbReference type="ARBA" id="ARBA00022917"/>
    </source>
</evidence>
<dbReference type="InterPro" id="IPR045864">
    <property type="entry name" value="aa-tRNA-synth_II/BPL/LPL"/>
</dbReference>
<keyword evidence="9 13" id="KW-0648">Protein biosynthesis</keyword>
<comment type="subcellular location">
    <subcellularLocation>
        <location evidence="13">Cytoplasm</location>
    </subcellularLocation>
</comment>
<reference evidence="15 18" key="3">
    <citation type="journal article" date="2019" name="Nat. Med.">
        <title>A library of human gut bacterial isolates paired with longitudinal multiomics data enables mechanistic microbiome research.</title>
        <authorList>
            <person name="Poyet M."/>
            <person name="Groussin M."/>
            <person name="Gibbons S.M."/>
            <person name="Avila-Pacheco J."/>
            <person name="Jiang X."/>
            <person name="Kearney S.M."/>
            <person name="Perrotta A.R."/>
            <person name="Berdy B."/>
            <person name="Zhao S."/>
            <person name="Lieberman T.D."/>
            <person name="Swanson P.K."/>
            <person name="Smith M."/>
            <person name="Roesemann S."/>
            <person name="Alexander J.E."/>
            <person name="Rich S.A."/>
            <person name="Livny J."/>
            <person name="Vlamakis H."/>
            <person name="Clish C."/>
            <person name="Bullock K."/>
            <person name="Deik A."/>
            <person name="Scott J."/>
            <person name="Pierce K.A."/>
            <person name="Xavier R.J."/>
            <person name="Alm E.J."/>
        </authorList>
    </citation>
    <scope>NUCLEOTIDE SEQUENCE [LARGE SCALE GENOMIC DNA]</scope>
    <source>
        <strain evidence="15 18">BIOML-A2</strain>
    </source>
</reference>
<comment type="catalytic activity">
    <reaction evidence="12 13">
        <text>tRNA(Ala) + L-alanine + ATP = L-alanyl-tRNA(Ala) + AMP + diphosphate</text>
        <dbReference type="Rhea" id="RHEA:12540"/>
        <dbReference type="Rhea" id="RHEA-COMP:9657"/>
        <dbReference type="Rhea" id="RHEA-COMP:9923"/>
        <dbReference type="ChEBI" id="CHEBI:30616"/>
        <dbReference type="ChEBI" id="CHEBI:33019"/>
        <dbReference type="ChEBI" id="CHEBI:57972"/>
        <dbReference type="ChEBI" id="CHEBI:78442"/>
        <dbReference type="ChEBI" id="CHEBI:78497"/>
        <dbReference type="ChEBI" id="CHEBI:456215"/>
        <dbReference type="EC" id="6.1.1.7"/>
    </reaction>
</comment>
<keyword evidence="2 13" id="KW-0820">tRNA-binding</keyword>
<dbReference type="InterPro" id="IPR018163">
    <property type="entry name" value="Thr/Ala-tRNA-synth_IIc_edit"/>
</dbReference>
<dbReference type="GO" id="GO:0005524">
    <property type="term" value="F:ATP binding"/>
    <property type="evidence" value="ECO:0007669"/>
    <property type="project" value="UniProtKB-UniRule"/>
</dbReference>
<dbReference type="Pfam" id="PF01411">
    <property type="entry name" value="tRNA-synt_2c"/>
    <property type="match status" value="1"/>
</dbReference>
<evidence type="ECO:0000256" key="7">
    <source>
        <dbReference type="ARBA" id="ARBA00022840"/>
    </source>
</evidence>
<keyword evidence="8 13" id="KW-0694">RNA-binding</keyword>
<dbReference type="Pfam" id="PF02272">
    <property type="entry name" value="DHHA1"/>
    <property type="match status" value="1"/>
</dbReference>
<dbReference type="GO" id="GO:0016740">
    <property type="term" value="F:transferase activity"/>
    <property type="evidence" value="ECO:0007669"/>
    <property type="project" value="UniProtKB-ARBA"/>
</dbReference>
<protein>
    <recommendedName>
        <fullName evidence="13">Alanine--tRNA ligase</fullName>
        <ecNumber evidence="13">6.1.1.7</ecNumber>
    </recommendedName>
    <alternativeName>
        <fullName evidence="13">Alanyl-tRNA synthetase</fullName>
        <shortName evidence="13">AlaRS</shortName>
    </alternativeName>
</protein>
<dbReference type="FunFam" id="3.30.980.10:FF:000004">
    <property type="entry name" value="Alanine--tRNA ligase, cytoplasmic"/>
    <property type="match status" value="1"/>
</dbReference>
<dbReference type="InterPro" id="IPR009000">
    <property type="entry name" value="Transl_B-barrel_sf"/>
</dbReference>
<evidence type="ECO:0000256" key="3">
    <source>
        <dbReference type="ARBA" id="ARBA00022598"/>
    </source>
</evidence>
<feature type="domain" description="Alanyl-transfer RNA synthetases family profile" evidence="14">
    <location>
        <begin position="4"/>
        <end position="714"/>
    </location>
</feature>
<accession>A0AAQ1MC53</accession>
<feature type="binding site" evidence="13">
    <location>
        <position position="671"/>
    </location>
    <ligand>
        <name>Zn(2+)</name>
        <dbReference type="ChEBI" id="CHEBI:29105"/>
    </ligand>
</feature>
<dbReference type="Proteomes" id="UP000184089">
    <property type="component" value="Unassembled WGS sequence"/>
</dbReference>
<dbReference type="Gene3D" id="6.10.250.550">
    <property type="match status" value="1"/>
</dbReference>
<evidence type="ECO:0000313" key="18">
    <source>
        <dbReference type="Proteomes" id="UP000474718"/>
    </source>
</evidence>
<dbReference type="Gene3D" id="3.10.310.40">
    <property type="match status" value="1"/>
</dbReference>
<dbReference type="FunFam" id="3.30.54.20:FF:000001">
    <property type="entry name" value="Alanine--tRNA ligase"/>
    <property type="match status" value="1"/>
</dbReference>
<sequence length="884" mass="97407">MKWTGLNQLREEFLAFFEEKGHTRLPSAPLVPQGDNSLLLINSGMAPLKKYFLGQETPPNVRVTTCQKCIRTPDIEQVGKTARHGTYFEMLGNFSFGDYFKKEAISWAWEFITQRLEIPVDKLWVTIYLDDDEAYDIWTKEIGVAPERVVRLGKEDNFWEIGAGPCGPCSEIYFDRGEKYGCGSPDCGPGCECDRFMEFWNLVFSQFVNDGEGNYTEMEHKNIDTGMGLERLACLMQGVDNLFEVDTVQNIMKHISKIAGVHYGEDPRTDVSLRVVTDHIRSTVFMVSDGVVPQNEGRGYVLRRLLRRAARHGRLLGIDRAFLYQVCDTVIDENIGAYPELGEKREYIKKVIQNEELRFEKTIDQGMDLLGTMLDHISAEQIKAGKAVLSGDEAFKLYDTFGFPIDLVREIVAEREIGLDEATFNELMEQQRQRARAAREQMDTIAWSEDVTAELDLPRTAFVGYEKLDAVARLACIIAGGQLADSVTAGEQATLIFDTTPFYAESGGQVGDRGAITGEGVAALVEGCTKSPTGQYLHTVTVQCGTLHTGDALRLSVDKDYRAAVARNHTSAHLLQAALREVLGEHVHQAGQLVTKDRVRFDFSHFSSMSGLELAQVEELVNRKIMEALPTDVREMPIEEAKQLGAMALFGEKYGDTVRVCSVGDFSREFCGGTHVKNTGCIGLFKILSESSVAAGVRRIEAVTGFGVIRQLDRDQEAIQQAARALKLQNPADLVEKAESVMGELKRCGKQIEELGSQLAAIQMDSLFEQATEVGNVRLVSASFTGTDAKSLRSMGERVRDKAPRMVAVLSTVVDGKGTICVSCGKEAVEAGVHAGNLVKEIAKLAGGSGGGRADNAMAGVKEIFKIDEAIAQVPSIIARMIAH</sequence>
<dbReference type="EC" id="6.1.1.7" evidence="13"/>
<dbReference type="FunFam" id="3.10.310.40:FF:000001">
    <property type="entry name" value="Alanine--tRNA ligase"/>
    <property type="match status" value="1"/>
</dbReference>
<comment type="domain">
    <text evidence="13">Consists of three domains; the N-terminal catalytic domain, the editing domain and the C-terminal C-Ala domain. The editing domain removes incorrectly charged amino acids, while the C-Ala domain, along with tRNA(Ala), serves as a bridge to cooperatively bring together the editing and aminoacylation centers thus stimulating deacylation of misacylated tRNAs.</text>
</comment>
<name>A0AAQ1MC53_9FIRM</name>
<keyword evidence="13" id="KW-0963">Cytoplasm</keyword>
<dbReference type="GO" id="GO:0008270">
    <property type="term" value="F:zinc ion binding"/>
    <property type="evidence" value="ECO:0007669"/>
    <property type="project" value="UniProtKB-UniRule"/>
</dbReference>
<dbReference type="EMBL" id="FQVY01000001">
    <property type="protein sequence ID" value="SHF82082.1"/>
    <property type="molecule type" value="Genomic_DNA"/>
</dbReference>
<evidence type="ECO:0000256" key="6">
    <source>
        <dbReference type="ARBA" id="ARBA00022833"/>
    </source>
</evidence>
<dbReference type="GO" id="GO:0004813">
    <property type="term" value="F:alanine-tRNA ligase activity"/>
    <property type="evidence" value="ECO:0007669"/>
    <property type="project" value="UniProtKB-UniRule"/>
</dbReference>
<dbReference type="PANTHER" id="PTHR11777">
    <property type="entry name" value="ALANYL-TRNA SYNTHETASE"/>
    <property type="match status" value="1"/>
</dbReference>
<dbReference type="InterPro" id="IPR003156">
    <property type="entry name" value="DHHA1_dom"/>
</dbReference>
<dbReference type="InterPro" id="IPR018162">
    <property type="entry name" value="Ala-tRNA-ligase_IIc_anticod-bd"/>
</dbReference>
<keyword evidence="3 13" id="KW-0436">Ligase</keyword>
<dbReference type="GO" id="GO:0140096">
    <property type="term" value="F:catalytic activity, acting on a protein"/>
    <property type="evidence" value="ECO:0007669"/>
    <property type="project" value="UniProtKB-ARBA"/>
</dbReference>
<dbReference type="CDD" id="cd00673">
    <property type="entry name" value="AlaRS_core"/>
    <property type="match status" value="1"/>
</dbReference>
<keyword evidence="5 13" id="KW-0547">Nucleotide-binding</keyword>
<dbReference type="Pfam" id="PF07973">
    <property type="entry name" value="tRNA_SAD"/>
    <property type="match status" value="1"/>
</dbReference>
<dbReference type="RefSeq" id="WP_044992220.1">
    <property type="nucleotide sequence ID" value="NZ_FQVY01000001.1"/>
</dbReference>
<evidence type="ECO:0000256" key="11">
    <source>
        <dbReference type="ARBA" id="ARBA00024779"/>
    </source>
</evidence>